<feature type="chain" id="PRO_5015163349" description="Bacterial surface antigen (D15) domain-containing protein" evidence="2">
    <location>
        <begin position="25"/>
        <end position="422"/>
    </location>
</feature>
<accession>A0A2P2E0U7</accession>
<evidence type="ECO:0000313" key="4">
    <source>
        <dbReference type="Proteomes" id="UP000245133"/>
    </source>
</evidence>
<evidence type="ECO:0000313" key="3">
    <source>
        <dbReference type="EMBL" id="GBF50492.1"/>
    </source>
</evidence>
<dbReference type="AlphaFoldDB" id="A0A2P2E0U7"/>
<sequence length="422" mass="47986">MKITHRISFSFFFLFLCVLNPVWSEVGTNPNTDPKVPHAQDHSNHKTKDPKTNVAQAPDPNSPAEEPRTNVILEEHPKNLEPMQKFNQVYEHRLMVRGGWGIGKLSPGILNETGQAWLINSFFRQTSEPGAPLVLPYKSPKDLNVDSQFWDIRYGYKNKFEIQMAEDTTLGVYSRDLPASNEFFSPRSGNYWASAFEGNRLLRFEGVSSHLRFSYTHPLSKIFMIGPSLNFHRYTERNNITYGSYSSSRQEAPVPGKTTWSIGGDANAEYSMKGILPGIYTKIKLRDWWELRGRVELMDRKGDFTVLGSQIIQESFIDGSSNFAVVLPAYGGTVRDKGYVFNIESSFRYCRFTLDIGIIRQDLKRTYPLYLGDTVGSVPRTDYSARSIGLGVSEMSNSIKHQVTEFYIMPGVSFFYDADGVY</sequence>
<proteinExistence type="predicted"/>
<protein>
    <recommendedName>
        <fullName evidence="5">Bacterial surface antigen (D15) domain-containing protein</fullName>
    </recommendedName>
</protein>
<name>A0A2P2E0U7_9LEPT</name>
<dbReference type="EMBL" id="BFBB01000005">
    <property type="protein sequence ID" value="GBF50492.1"/>
    <property type="molecule type" value="Genomic_DNA"/>
</dbReference>
<dbReference type="Proteomes" id="UP000245133">
    <property type="component" value="Unassembled WGS sequence"/>
</dbReference>
<feature type="region of interest" description="Disordered" evidence="1">
    <location>
        <begin position="30"/>
        <end position="67"/>
    </location>
</feature>
<evidence type="ECO:0008006" key="5">
    <source>
        <dbReference type="Google" id="ProtNLM"/>
    </source>
</evidence>
<dbReference type="RefSeq" id="WP_244594352.1">
    <property type="nucleotide sequence ID" value="NZ_BFBB01000005.1"/>
</dbReference>
<organism evidence="3 4">
    <name type="scientific">Leptospira ryugenii</name>
    <dbReference type="NCBI Taxonomy" id="1917863"/>
    <lineage>
        <taxon>Bacteria</taxon>
        <taxon>Pseudomonadati</taxon>
        <taxon>Spirochaetota</taxon>
        <taxon>Spirochaetia</taxon>
        <taxon>Leptospirales</taxon>
        <taxon>Leptospiraceae</taxon>
        <taxon>Leptospira</taxon>
    </lineage>
</organism>
<gene>
    <name evidence="3" type="ORF">LPTSP4_20180</name>
</gene>
<feature type="signal peptide" evidence="2">
    <location>
        <begin position="1"/>
        <end position="24"/>
    </location>
</feature>
<feature type="compositionally biased region" description="Basic and acidic residues" evidence="1">
    <location>
        <begin position="35"/>
        <end position="51"/>
    </location>
</feature>
<comment type="caution">
    <text evidence="3">The sequence shown here is derived from an EMBL/GenBank/DDBJ whole genome shotgun (WGS) entry which is preliminary data.</text>
</comment>
<keyword evidence="4" id="KW-1185">Reference proteome</keyword>
<evidence type="ECO:0000256" key="2">
    <source>
        <dbReference type="SAM" id="SignalP"/>
    </source>
</evidence>
<evidence type="ECO:0000256" key="1">
    <source>
        <dbReference type="SAM" id="MobiDB-lite"/>
    </source>
</evidence>
<reference evidence="3 4" key="1">
    <citation type="submission" date="2018-02" db="EMBL/GenBank/DDBJ databases">
        <title>Novel Leptospira species isolated from soil and water in Japan.</title>
        <authorList>
            <person name="Nakao R."/>
            <person name="Masuzawa T."/>
        </authorList>
    </citation>
    <scope>NUCLEOTIDE SEQUENCE [LARGE SCALE GENOMIC DNA]</scope>
    <source>
        <strain evidence="3 4">YH101</strain>
    </source>
</reference>
<keyword evidence="2" id="KW-0732">Signal</keyword>